<dbReference type="InterPro" id="IPR014001">
    <property type="entry name" value="Helicase_ATP-bd"/>
</dbReference>
<dbReference type="AlphaFoldDB" id="A0A0B7H017"/>
<evidence type="ECO:0000256" key="3">
    <source>
        <dbReference type="ARBA" id="ARBA00022806"/>
    </source>
</evidence>
<keyword evidence="4" id="KW-0067">ATP-binding</keyword>
<dbReference type="PANTHER" id="PTHR47961">
    <property type="entry name" value="DNA POLYMERASE THETA, PUTATIVE (AFU_ORTHOLOGUE AFUA_1G05260)-RELATED"/>
    <property type="match status" value="1"/>
</dbReference>
<proteinExistence type="predicted"/>
<name>A0A0B7H017_9FLAO</name>
<dbReference type="PANTHER" id="PTHR47961:SF6">
    <property type="entry name" value="DNA-DIRECTED DNA POLYMERASE"/>
    <property type="match status" value="1"/>
</dbReference>
<sequence>MSYLVLDFAPSAIMVDKDFDFEQNRFSPMDSFINQLSTIINQLKYEIFVKDKIFLLTDFQKNIWDKCNEAKFIGISAPTSAGKSFIILLKSIENILREGGNIVYIVPTLSLITQVVNDYHKILKEFGLDNYSILTSCNDSETINIIYILTPERMISAYRENEKPFGNISTFIVDEIQNIERIENEDDERAKILFDSLIELSFSYNPKNIIFSGPRVNGLKKMGFEIFEEKDSVEVKTDSSPVANFTYSISKKGKKYFFNQYSQIKKNYQTIEIKNTEYIKIGGSQYDDTYFKYLNNVVQYLGNETKNIIFAPTSNTARKIALKLSEKIVLKNDSAKIHSLIKYISNTIHKNYDLNQVLRKSIIYHHGKMPIHIRNVLEYAVREKMINNIVCTTTLMQGVNIPAQNVIMRNGNIRLKKENGIMPKIDKLRNL</sequence>
<dbReference type="GO" id="GO:0016787">
    <property type="term" value="F:hydrolase activity"/>
    <property type="evidence" value="ECO:0007669"/>
    <property type="project" value="UniProtKB-KW"/>
</dbReference>
<evidence type="ECO:0000256" key="4">
    <source>
        <dbReference type="ARBA" id="ARBA00022840"/>
    </source>
</evidence>
<keyword evidence="2" id="KW-0378">Hydrolase</keyword>
<dbReference type="EMBL" id="CDOE01000017">
    <property type="protein sequence ID" value="CEN32896.1"/>
    <property type="molecule type" value="Genomic_DNA"/>
</dbReference>
<dbReference type="GO" id="GO:0005524">
    <property type="term" value="F:ATP binding"/>
    <property type="evidence" value="ECO:0007669"/>
    <property type="project" value="UniProtKB-KW"/>
</dbReference>
<reference evidence="6 7" key="1">
    <citation type="submission" date="2015-01" db="EMBL/GenBank/DDBJ databases">
        <authorList>
            <person name="Xiang T."/>
            <person name="Song Y."/>
            <person name="Huang L."/>
            <person name="Wang B."/>
            <person name="Wu P."/>
        </authorList>
    </citation>
    <scope>NUCLEOTIDE SEQUENCE [LARGE SCALE GENOMIC DNA]</scope>
    <source>
        <strain evidence="6 7">Cc12</strain>
    </source>
</reference>
<evidence type="ECO:0000313" key="6">
    <source>
        <dbReference type="EMBL" id="CEN32896.1"/>
    </source>
</evidence>
<dbReference type="SMART" id="SM00487">
    <property type="entry name" value="DEXDc"/>
    <property type="match status" value="1"/>
</dbReference>
<gene>
    <name evidence="6" type="ORF">CCAN12_240002</name>
</gene>
<evidence type="ECO:0000256" key="1">
    <source>
        <dbReference type="ARBA" id="ARBA00022741"/>
    </source>
</evidence>
<dbReference type="InterPro" id="IPR050474">
    <property type="entry name" value="Hel308_SKI2-like"/>
</dbReference>
<dbReference type="GO" id="GO:0004386">
    <property type="term" value="F:helicase activity"/>
    <property type="evidence" value="ECO:0007669"/>
    <property type="project" value="UniProtKB-KW"/>
</dbReference>
<dbReference type="SUPFAM" id="SSF52540">
    <property type="entry name" value="P-loop containing nucleoside triphosphate hydrolases"/>
    <property type="match status" value="1"/>
</dbReference>
<feature type="domain" description="Helicase ATP-binding" evidence="5">
    <location>
        <begin position="64"/>
        <end position="233"/>
    </location>
</feature>
<dbReference type="Proteomes" id="UP000044026">
    <property type="component" value="Unassembled WGS sequence"/>
</dbReference>
<dbReference type="PROSITE" id="PS51192">
    <property type="entry name" value="HELICASE_ATP_BIND_1"/>
    <property type="match status" value="1"/>
</dbReference>
<evidence type="ECO:0000259" key="5">
    <source>
        <dbReference type="PROSITE" id="PS51192"/>
    </source>
</evidence>
<protein>
    <recommendedName>
        <fullName evidence="5">Helicase ATP-binding domain-containing protein</fullName>
    </recommendedName>
</protein>
<dbReference type="InterPro" id="IPR027417">
    <property type="entry name" value="P-loop_NTPase"/>
</dbReference>
<evidence type="ECO:0000256" key="2">
    <source>
        <dbReference type="ARBA" id="ARBA00022801"/>
    </source>
</evidence>
<dbReference type="InterPro" id="IPR011545">
    <property type="entry name" value="DEAD/DEAH_box_helicase_dom"/>
</dbReference>
<keyword evidence="3" id="KW-0347">Helicase</keyword>
<evidence type="ECO:0000313" key="7">
    <source>
        <dbReference type="Proteomes" id="UP000044026"/>
    </source>
</evidence>
<dbReference type="Pfam" id="PF00270">
    <property type="entry name" value="DEAD"/>
    <property type="match status" value="1"/>
</dbReference>
<dbReference type="Gene3D" id="3.40.50.300">
    <property type="entry name" value="P-loop containing nucleotide triphosphate hydrolases"/>
    <property type="match status" value="2"/>
</dbReference>
<organism evidence="6 7">
    <name type="scientific">Capnocytophaga canimorsus</name>
    <dbReference type="NCBI Taxonomy" id="28188"/>
    <lineage>
        <taxon>Bacteria</taxon>
        <taxon>Pseudomonadati</taxon>
        <taxon>Bacteroidota</taxon>
        <taxon>Flavobacteriia</taxon>
        <taxon>Flavobacteriales</taxon>
        <taxon>Flavobacteriaceae</taxon>
        <taxon>Capnocytophaga</taxon>
    </lineage>
</organism>
<keyword evidence="1" id="KW-0547">Nucleotide-binding</keyword>
<dbReference type="GO" id="GO:0003676">
    <property type="term" value="F:nucleic acid binding"/>
    <property type="evidence" value="ECO:0007669"/>
    <property type="project" value="InterPro"/>
</dbReference>
<accession>A0A0B7H017</accession>